<evidence type="ECO:0000256" key="2">
    <source>
        <dbReference type="SAM" id="Phobius"/>
    </source>
</evidence>
<evidence type="ECO:0000256" key="1">
    <source>
        <dbReference type="SAM" id="MobiDB-lite"/>
    </source>
</evidence>
<reference evidence="4 5" key="1">
    <citation type="journal article" date="2019" name="Int. J. Syst. Evol. Microbiol.">
        <title>The Global Catalogue of Microorganisms (GCM) 10K type strain sequencing project: providing services to taxonomists for standard genome sequencing and annotation.</title>
        <authorList>
            <consortium name="The Broad Institute Genomics Platform"/>
            <consortium name="The Broad Institute Genome Sequencing Center for Infectious Disease"/>
            <person name="Wu L."/>
            <person name="Ma J."/>
        </authorList>
    </citation>
    <scope>NUCLEOTIDE SEQUENCE [LARGE SCALE GENOMIC DNA]</scope>
    <source>
        <strain evidence="4 5">CGMCC 1.12553</strain>
    </source>
</reference>
<dbReference type="Pfam" id="PF23997">
    <property type="entry name" value="DUF7315"/>
    <property type="match status" value="1"/>
</dbReference>
<dbReference type="AlphaFoldDB" id="A0ABD5PCZ8"/>
<evidence type="ECO:0000313" key="4">
    <source>
        <dbReference type="EMBL" id="MFC4358772.1"/>
    </source>
</evidence>
<sequence>MSTDPSSESSAPGTAGGEAAAGEASGDEPAADETPDDEVSGPSGRGRRDVVVPMRVYKTVTVFSTLIAVVAVVLGFVLIDAATLGVSFLRSFVVFLLSAVGLSVPGDVLSAVLAALGLLVIAAGAGVYVLGTRFRAGGMGNSQEDSGEGFDNG</sequence>
<evidence type="ECO:0000313" key="5">
    <source>
        <dbReference type="Proteomes" id="UP001595921"/>
    </source>
</evidence>
<evidence type="ECO:0000259" key="3">
    <source>
        <dbReference type="Pfam" id="PF23997"/>
    </source>
</evidence>
<name>A0ABD5PCZ8_9EURY</name>
<feature type="transmembrane region" description="Helical" evidence="2">
    <location>
        <begin position="86"/>
        <end position="104"/>
    </location>
</feature>
<keyword evidence="2" id="KW-0472">Membrane</keyword>
<organism evidence="4 5">
    <name type="scientific">Halobium salinum</name>
    <dbReference type="NCBI Taxonomy" id="1364940"/>
    <lineage>
        <taxon>Archaea</taxon>
        <taxon>Methanobacteriati</taxon>
        <taxon>Methanobacteriota</taxon>
        <taxon>Stenosarchaea group</taxon>
        <taxon>Halobacteria</taxon>
        <taxon>Halobacteriales</taxon>
        <taxon>Haloferacaceae</taxon>
        <taxon>Halobium</taxon>
    </lineage>
</organism>
<keyword evidence="2" id="KW-1133">Transmembrane helix</keyword>
<feature type="domain" description="DUF7315" evidence="3">
    <location>
        <begin position="48"/>
        <end position="148"/>
    </location>
</feature>
<accession>A0ABD5PCZ8</accession>
<comment type="caution">
    <text evidence="4">The sequence shown here is derived from an EMBL/GenBank/DDBJ whole genome shotgun (WGS) entry which is preliminary data.</text>
</comment>
<feature type="compositionally biased region" description="Acidic residues" evidence="1">
    <location>
        <begin position="25"/>
        <end position="39"/>
    </location>
</feature>
<dbReference type="InterPro" id="IPR055739">
    <property type="entry name" value="DUF7315"/>
</dbReference>
<dbReference type="EMBL" id="JBHSDS010000006">
    <property type="protein sequence ID" value="MFC4358772.1"/>
    <property type="molecule type" value="Genomic_DNA"/>
</dbReference>
<dbReference type="RefSeq" id="WP_308203541.1">
    <property type="nucleotide sequence ID" value="NZ_JAODIW010000008.1"/>
</dbReference>
<feature type="compositionally biased region" description="Low complexity" evidence="1">
    <location>
        <begin position="1"/>
        <end position="24"/>
    </location>
</feature>
<protein>
    <recommendedName>
        <fullName evidence="3">DUF7315 domain-containing protein</fullName>
    </recommendedName>
</protein>
<feature type="transmembrane region" description="Helical" evidence="2">
    <location>
        <begin position="110"/>
        <end position="130"/>
    </location>
</feature>
<dbReference type="Proteomes" id="UP001595921">
    <property type="component" value="Unassembled WGS sequence"/>
</dbReference>
<keyword evidence="2" id="KW-0812">Transmembrane</keyword>
<proteinExistence type="predicted"/>
<feature type="transmembrane region" description="Helical" evidence="2">
    <location>
        <begin position="60"/>
        <end position="79"/>
    </location>
</feature>
<feature type="region of interest" description="Disordered" evidence="1">
    <location>
        <begin position="1"/>
        <end position="46"/>
    </location>
</feature>
<keyword evidence="5" id="KW-1185">Reference proteome</keyword>
<gene>
    <name evidence="4" type="ORF">ACFO0N_12545</name>
</gene>